<dbReference type="PANTHER" id="PTHR33908">
    <property type="entry name" value="MANNOSYLTRANSFERASE YKCB-RELATED"/>
    <property type="match status" value="1"/>
</dbReference>
<evidence type="ECO:0000313" key="10">
    <source>
        <dbReference type="Proteomes" id="UP000028623"/>
    </source>
</evidence>
<dbReference type="InterPro" id="IPR050297">
    <property type="entry name" value="LipidA_mod_glycosyltrf_83"/>
</dbReference>
<feature type="transmembrane region" description="Helical" evidence="8">
    <location>
        <begin position="85"/>
        <end position="107"/>
    </location>
</feature>
<evidence type="ECO:0000256" key="4">
    <source>
        <dbReference type="ARBA" id="ARBA00022679"/>
    </source>
</evidence>
<keyword evidence="7 8" id="KW-0472">Membrane</keyword>
<comment type="caution">
    <text evidence="9">The sequence shown here is derived from an EMBL/GenBank/DDBJ whole genome shotgun (WGS) entry which is preliminary data.</text>
</comment>
<feature type="transmembrane region" description="Helical" evidence="8">
    <location>
        <begin position="114"/>
        <end position="133"/>
    </location>
</feature>
<keyword evidence="2" id="KW-1003">Cell membrane</keyword>
<feature type="transmembrane region" description="Helical" evidence="8">
    <location>
        <begin position="12"/>
        <end position="31"/>
    </location>
</feature>
<keyword evidence="4" id="KW-0808">Transferase</keyword>
<dbReference type="GO" id="GO:0009103">
    <property type="term" value="P:lipopolysaccharide biosynthetic process"/>
    <property type="evidence" value="ECO:0007669"/>
    <property type="project" value="UniProtKB-ARBA"/>
</dbReference>
<comment type="subcellular location">
    <subcellularLocation>
        <location evidence="1">Cell membrane</location>
        <topology evidence="1">Multi-pass membrane protein</topology>
    </subcellularLocation>
</comment>
<evidence type="ECO:0000256" key="3">
    <source>
        <dbReference type="ARBA" id="ARBA00022676"/>
    </source>
</evidence>
<feature type="transmembrane region" description="Helical" evidence="8">
    <location>
        <begin position="330"/>
        <end position="347"/>
    </location>
</feature>
<dbReference type="PANTHER" id="PTHR33908:SF11">
    <property type="entry name" value="MEMBRANE PROTEIN"/>
    <property type="match status" value="1"/>
</dbReference>
<dbReference type="Proteomes" id="UP000028623">
    <property type="component" value="Unassembled WGS sequence"/>
</dbReference>
<dbReference type="GO" id="GO:0005886">
    <property type="term" value="C:plasma membrane"/>
    <property type="evidence" value="ECO:0007669"/>
    <property type="project" value="UniProtKB-SubCell"/>
</dbReference>
<feature type="transmembrane region" description="Helical" evidence="8">
    <location>
        <begin position="302"/>
        <end position="318"/>
    </location>
</feature>
<feature type="transmembrane region" description="Helical" evidence="8">
    <location>
        <begin position="139"/>
        <end position="158"/>
    </location>
</feature>
<keyword evidence="10" id="KW-1185">Reference proteome</keyword>
<evidence type="ECO:0000256" key="5">
    <source>
        <dbReference type="ARBA" id="ARBA00022692"/>
    </source>
</evidence>
<evidence type="ECO:0000256" key="6">
    <source>
        <dbReference type="ARBA" id="ARBA00022989"/>
    </source>
</evidence>
<proteinExistence type="predicted"/>
<feature type="transmembrane region" description="Helical" evidence="8">
    <location>
        <begin position="170"/>
        <end position="197"/>
    </location>
</feature>
<dbReference type="AlphaFoldDB" id="A0A085BI28"/>
<keyword evidence="5 8" id="KW-0812">Transmembrane</keyword>
<dbReference type="RefSeq" id="WP_034975551.1">
    <property type="nucleotide sequence ID" value="NZ_FOFI01000003.1"/>
</dbReference>
<dbReference type="GO" id="GO:0016763">
    <property type="term" value="F:pentosyltransferase activity"/>
    <property type="evidence" value="ECO:0007669"/>
    <property type="project" value="TreeGrafter"/>
</dbReference>
<protein>
    <submittedName>
        <fullName evidence="9">Uncharacterized protein</fullName>
    </submittedName>
</protein>
<sequence>MKKVIRFFLQQKIFILFNILVLCAKIFYSSLHGFEGLTFEDWSIANNLAKYNVYSEYINLGPTAYKLPLYPILLSIFIKIFGDHAMAAVIIFQHLIYFLIPLLIISISKIFDKLMIGLVTSYLFILSPAYFFYSNTLEITNVFIIIFLNFLFWFLLIWEKGSLSRRSIILAISTTLLFLTQVIAVPFSIVLLFSLLIFKKVKLKQFFFIICTVGILYSPWVIRNYVVFDKLIIAKTPVWQNIHFGYFSEVQIFESLQKIPFEKGEEIKRRRSKTDEFTMEAFYKKEVKELEKNDRYISVRKAFANALMLWYVPSRYFYDNSLSILLGRKLYVIVINIMSILAMIEMYKRRHLFLLIFTLVLFANFTLPYTIGHAAMTRFKLDFEWYQLFLVAYFIYFKTNRNLYLKKTETL</sequence>
<gene>
    <name evidence="9" type="ORF">IO89_09180</name>
</gene>
<evidence type="ECO:0000256" key="7">
    <source>
        <dbReference type="ARBA" id="ARBA00023136"/>
    </source>
</evidence>
<keyword evidence="6 8" id="KW-1133">Transmembrane helix</keyword>
<name>A0A085BI28_9FLAO</name>
<evidence type="ECO:0000256" key="1">
    <source>
        <dbReference type="ARBA" id="ARBA00004651"/>
    </source>
</evidence>
<accession>A0A085BI28</accession>
<feature type="transmembrane region" description="Helical" evidence="8">
    <location>
        <begin position="383"/>
        <end position="399"/>
    </location>
</feature>
<evidence type="ECO:0000256" key="8">
    <source>
        <dbReference type="SAM" id="Phobius"/>
    </source>
</evidence>
<evidence type="ECO:0000313" key="9">
    <source>
        <dbReference type="EMBL" id="KFC22123.1"/>
    </source>
</evidence>
<feature type="transmembrane region" description="Helical" evidence="8">
    <location>
        <begin position="203"/>
        <end position="222"/>
    </location>
</feature>
<organism evidence="9 10">
    <name type="scientific">Epilithonimonas lactis</name>
    <dbReference type="NCBI Taxonomy" id="421072"/>
    <lineage>
        <taxon>Bacteria</taxon>
        <taxon>Pseudomonadati</taxon>
        <taxon>Bacteroidota</taxon>
        <taxon>Flavobacteriia</taxon>
        <taxon>Flavobacteriales</taxon>
        <taxon>Weeksellaceae</taxon>
        <taxon>Chryseobacterium group</taxon>
        <taxon>Epilithonimonas</taxon>
    </lineage>
</organism>
<evidence type="ECO:0000256" key="2">
    <source>
        <dbReference type="ARBA" id="ARBA00022475"/>
    </source>
</evidence>
<dbReference type="EMBL" id="JPLY01000003">
    <property type="protein sequence ID" value="KFC22123.1"/>
    <property type="molecule type" value="Genomic_DNA"/>
</dbReference>
<keyword evidence="3" id="KW-0328">Glycosyltransferase</keyword>
<dbReference type="STRING" id="421072.SAMN04488097_2452"/>
<dbReference type="eggNOG" id="COG1807">
    <property type="taxonomic scope" value="Bacteria"/>
</dbReference>
<reference evidence="9 10" key="1">
    <citation type="submission" date="2014-07" db="EMBL/GenBank/DDBJ databases">
        <title>Epilithonimonas lactis LMG 22401 Genome.</title>
        <authorList>
            <person name="Pipes S.E."/>
            <person name="Stropko S.J."/>
        </authorList>
    </citation>
    <scope>NUCLEOTIDE SEQUENCE [LARGE SCALE GENOMIC DNA]</scope>
    <source>
        <strain evidence="9 10">LMG 24401</strain>
    </source>
</reference>
<feature type="transmembrane region" description="Helical" evidence="8">
    <location>
        <begin position="352"/>
        <end position="371"/>
    </location>
</feature>